<comment type="caution">
    <text evidence="1">The sequence shown here is derived from an EMBL/GenBank/DDBJ whole genome shotgun (WGS) entry which is preliminary data.</text>
</comment>
<evidence type="ECO:0000313" key="2">
    <source>
        <dbReference type="Proteomes" id="UP001144978"/>
    </source>
</evidence>
<protein>
    <submittedName>
        <fullName evidence="1">Uncharacterized protein</fullName>
    </submittedName>
</protein>
<keyword evidence="2" id="KW-1185">Reference proteome</keyword>
<evidence type="ECO:0000313" key="1">
    <source>
        <dbReference type="EMBL" id="KAJ2972195.1"/>
    </source>
</evidence>
<sequence>MYSTEAPSLGGGLGDSSTLALELSEDDKENVLPAAQALSDGLQDVIPQCIPTVTQADPQEDEEANPIASQSPITLDIQDSAAEETDSDNDPVSSGSEEERPAKRQRRTAADLEKDEIVMLAQVCGLGKNCKWRLKDLESNRKHVRTVHYKVKSEYTVAKTSRTRKGSSSSRIPCLHNSCKASYRRIQDVQKHIEATHWKRRYKCEECQRTFTQRGSMTRHKGSDACNEAKSMVAK</sequence>
<reference evidence="1" key="1">
    <citation type="submission" date="2022-08" db="EMBL/GenBank/DDBJ databases">
        <title>Genome Sequence of Pycnoporus sanguineus.</title>
        <authorList>
            <person name="Buettner E."/>
        </authorList>
    </citation>
    <scope>NUCLEOTIDE SEQUENCE</scope>
    <source>
        <strain evidence="1">CG-C14</strain>
    </source>
</reference>
<dbReference type="Proteomes" id="UP001144978">
    <property type="component" value="Unassembled WGS sequence"/>
</dbReference>
<organism evidence="1 2">
    <name type="scientific">Trametes sanguinea</name>
    <dbReference type="NCBI Taxonomy" id="158606"/>
    <lineage>
        <taxon>Eukaryota</taxon>
        <taxon>Fungi</taxon>
        <taxon>Dikarya</taxon>
        <taxon>Basidiomycota</taxon>
        <taxon>Agaricomycotina</taxon>
        <taxon>Agaricomycetes</taxon>
        <taxon>Polyporales</taxon>
        <taxon>Polyporaceae</taxon>
        <taxon>Trametes</taxon>
    </lineage>
</organism>
<dbReference type="EMBL" id="JANSHE010005201">
    <property type="protein sequence ID" value="KAJ2972195.1"/>
    <property type="molecule type" value="Genomic_DNA"/>
</dbReference>
<gene>
    <name evidence="1" type="ORF">NUW54_g12323</name>
</gene>
<name>A0ACC1MYW3_9APHY</name>
<proteinExistence type="predicted"/>
<accession>A0ACC1MYW3</accession>